<dbReference type="SMART" id="SM00091">
    <property type="entry name" value="PAS"/>
    <property type="match status" value="1"/>
</dbReference>
<dbReference type="InterPro" id="IPR003661">
    <property type="entry name" value="HisK_dim/P_dom"/>
</dbReference>
<feature type="modified residue" description="4-aspartylphosphate" evidence="3">
    <location>
        <position position="771"/>
    </location>
</feature>
<dbReference type="GO" id="GO:0000155">
    <property type="term" value="F:phosphorelay sensor kinase activity"/>
    <property type="evidence" value="ECO:0007669"/>
    <property type="project" value="InterPro"/>
</dbReference>
<name>A0A2J6Q3H2_9HELO</name>
<dbReference type="FunFam" id="1.10.287.130:FF:000050">
    <property type="entry name" value="Related to histidine kinase"/>
    <property type="match status" value="1"/>
</dbReference>
<keyword evidence="2" id="KW-0902">Two-component regulatory system</keyword>
<proteinExistence type="predicted"/>
<dbReference type="PANTHER" id="PTHR45339:SF1">
    <property type="entry name" value="HYBRID SIGNAL TRANSDUCTION HISTIDINE KINASE J"/>
    <property type="match status" value="1"/>
</dbReference>
<dbReference type="InterPro" id="IPR004358">
    <property type="entry name" value="Sig_transdc_His_kin-like_C"/>
</dbReference>
<feature type="coiled-coil region" evidence="4">
    <location>
        <begin position="375"/>
        <end position="402"/>
    </location>
</feature>
<dbReference type="SMART" id="SM00448">
    <property type="entry name" value="REC"/>
    <property type="match status" value="1"/>
</dbReference>
<dbReference type="NCBIfam" id="TIGR00229">
    <property type="entry name" value="sensory_box"/>
    <property type="match status" value="1"/>
</dbReference>
<dbReference type="Pfam" id="PF00072">
    <property type="entry name" value="Response_reg"/>
    <property type="match status" value="1"/>
</dbReference>
<dbReference type="FunFam" id="3.30.565.10:FF:000010">
    <property type="entry name" value="Sensor histidine kinase RcsC"/>
    <property type="match status" value="1"/>
</dbReference>
<feature type="region of interest" description="Disordered" evidence="5">
    <location>
        <begin position="848"/>
        <end position="1009"/>
    </location>
</feature>
<dbReference type="SMART" id="SM00086">
    <property type="entry name" value="PAC"/>
    <property type="match status" value="1"/>
</dbReference>
<evidence type="ECO:0000256" key="4">
    <source>
        <dbReference type="SAM" id="Coils"/>
    </source>
</evidence>
<dbReference type="InterPro" id="IPR003594">
    <property type="entry name" value="HATPase_dom"/>
</dbReference>
<gene>
    <name evidence="10" type="ORF">NA56DRAFT_572961</name>
</gene>
<dbReference type="SMART" id="SM00388">
    <property type="entry name" value="HisKA"/>
    <property type="match status" value="1"/>
</dbReference>
<evidence type="ECO:0000256" key="2">
    <source>
        <dbReference type="ARBA" id="ARBA00023012"/>
    </source>
</evidence>
<accession>A0A2J6Q3H2</accession>
<feature type="compositionally biased region" description="Polar residues" evidence="5">
    <location>
        <begin position="996"/>
        <end position="1009"/>
    </location>
</feature>
<feature type="region of interest" description="Disordered" evidence="5">
    <location>
        <begin position="674"/>
        <end position="704"/>
    </location>
</feature>
<dbReference type="InterPro" id="IPR011006">
    <property type="entry name" value="CheY-like_superfamily"/>
</dbReference>
<evidence type="ECO:0000259" key="8">
    <source>
        <dbReference type="PROSITE" id="PS50112"/>
    </source>
</evidence>
<evidence type="ECO:0000259" key="6">
    <source>
        <dbReference type="PROSITE" id="PS50109"/>
    </source>
</evidence>
<dbReference type="PROSITE" id="PS50110">
    <property type="entry name" value="RESPONSE_REGULATORY"/>
    <property type="match status" value="1"/>
</dbReference>
<dbReference type="SUPFAM" id="SSF47384">
    <property type="entry name" value="Homodimeric domain of signal transducing histidine kinase"/>
    <property type="match status" value="1"/>
</dbReference>
<keyword evidence="11" id="KW-1185">Reference proteome</keyword>
<dbReference type="OrthoDB" id="60033at2759"/>
<dbReference type="Gene3D" id="3.30.450.20">
    <property type="entry name" value="PAS domain"/>
    <property type="match status" value="2"/>
</dbReference>
<dbReference type="PROSITE" id="PS50113">
    <property type="entry name" value="PAC"/>
    <property type="match status" value="1"/>
</dbReference>
<evidence type="ECO:0000256" key="1">
    <source>
        <dbReference type="ARBA" id="ARBA00022553"/>
    </source>
</evidence>
<feature type="domain" description="Response regulatory" evidence="7">
    <location>
        <begin position="714"/>
        <end position="842"/>
    </location>
</feature>
<dbReference type="InterPro" id="IPR036890">
    <property type="entry name" value="HATPase_C_sf"/>
</dbReference>
<feature type="domain" description="PAS" evidence="8">
    <location>
        <begin position="137"/>
        <end position="207"/>
    </location>
</feature>
<dbReference type="EMBL" id="KZ613483">
    <property type="protein sequence ID" value="PMD20820.1"/>
    <property type="molecule type" value="Genomic_DNA"/>
</dbReference>
<dbReference type="Gene3D" id="1.10.287.130">
    <property type="match status" value="1"/>
</dbReference>
<dbReference type="PRINTS" id="PR00344">
    <property type="entry name" value="BCTRLSENSOR"/>
</dbReference>
<dbReference type="PROSITE" id="PS50109">
    <property type="entry name" value="HIS_KIN"/>
    <property type="match status" value="1"/>
</dbReference>
<dbReference type="InterPro" id="IPR005467">
    <property type="entry name" value="His_kinase_dom"/>
</dbReference>
<keyword evidence="1 3" id="KW-0597">Phosphoprotein</keyword>
<dbReference type="InterPro" id="IPR001789">
    <property type="entry name" value="Sig_transdc_resp-reg_receiver"/>
</dbReference>
<dbReference type="Pfam" id="PF08447">
    <property type="entry name" value="PAS_3"/>
    <property type="match status" value="1"/>
</dbReference>
<evidence type="ECO:0000259" key="9">
    <source>
        <dbReference type="PROSITE" id="PS50113"/>
    </source>
</evidence>
<evidence type="ECO:0000313" key="11">
    <source>
        <dbReference type="Proteomes" id="UP000235672"/>
    </source>
</evidence>
<dbReference type="CDD" id="cd00130">
    <property type="entry name" value="PAS"/>
    <property type="match status" value="1"/>
</dbReference>
<evidence type="ECO:0000256" key="3">
    <source>
        <dbReference type="PROSITE-ProRule" id="PRU00169"/>
    </source>
</evidence>
<dbReference type="Pfam" id="PF00512">
    <property type="entry name" value="HisKA"/>
    <property type="match status" value="1"/>
</dbReference>
<feature type="compositionally biased region" description="Low complexity" evidence="5">
    <location>
        <begin position="968"/>
        <end position="979"/>
    </location>
</feature>
<dbReference type="SUPFAM" id="SSF52172">
    <property type="entry name" value="CheY-like"/>
    <property type="match status" value="1"/>
</dbReference>
<feature type="domain" description="Histidine kinase" evidence="6">
    <location>
        <begin position="412"/>
        <end position="635"/>
    </location>
</feature>
<dbReference type="SUPFAM" id="SSF55785">
    <property type="entry name" value="PYP-like sensor domain (PAS domain)"/>
    <property type="match status" value="1"/>
</dbReference>
<dbReference type="InterPro" id="IPR035965">
    <property type="entry name" value="PAS-like_dom_sf"/>
</dbReference>
<dbReference type="Pfam" id="PF02518">
    <property type="entry name" value="HATPase_c"/>
    <property type="match status" value="1"/>
</dbReference>
<feature type="compositionally biased region" description="Basic and acidic residues" evidence="5">
    <location>
        <begin position="902"/>
        <end position="937"/>
    </location>
</feature>
<dbReference type="Proteomes" id="UP000235672">
    <property type="component" value="Unassembled WGS sequence"/>
</dbReference>
<evidence type="ECO:0000256" key="5">
    <source>
        <dbReference type="SAM" id="MobiDB-lite"/>
    </source>
</evidence>
<dbReference type="InterPro" id="IPR000700">
    <property type="entry name" value="PAS-assoc_C"/>
</dbReference>
<dbReference type="InterPro" id="IPR036097">
    <property type="entry name" value="HisK_dim/P_sf"/>
</dbReference>
<dbReference type="CDD" id="cd00082">
    <property type="entry name" value="HisKA"/>
    <property type="match status" value="1"/>
</dbReference>
<dbReference type="PROSITE" id="PS50112">
    <property type="entry name" value="PAS"/>
    <property type="match status" value="1"/>
</dbReference>
<reference evidence="10 11" key="1">
    <citation type="submission" date="2016-05" db="EMBL/GenBank/DDBJ databases">
        <title>A degradative enzymes factory behind the ericoid mycorrhizal symbiosis.</title>
        <authorList>
            <consortium name="DOE Joint Genome Institute"/>
            <person name="Martino E."/>
            <person name="Morin E."/>
            <person name="Grelet G."/>
            <person name="Kuo A."/>
            <person name="Kohler A."/>
            <person name="Daghino S."/>
            <person name="Barry K."/>
            <person name="Choi C."/>
            <person name="Cichocki N."/>
            <person name="Clum A."/>
            <person name="Copeland A."/>
            <person name="Hainaut M."/>
            <person name="Haridas S."/>
            <person name="Labutti K."/>
            <person name="Lindquist E."/>
            <person name="Lipzen A."/>
            <person name="Khouja H.-R."/>
            <person name="Murat C."/>
            <person name="Ohm R."/>
            <person name="Olson A."/>
            <person name="Spatafora J."/>
            <person name="Veneault-Fourrey C."/>
            <person name="Henrissat B."/>
            <person name="Grigoriev I."/>
            <person name="Martin F."/>
            <person name="Perotto S."/>
        </authorList>
    </citation>
    <scope>NUCLEOTIDE SEQUENCE [LARGE SCALE GENOMIC DNA]</scope>
    <source>
        <strain evidence="10 11">UAMH 7357</strain>
    </source>
</reference>
<dbReference type="Gene3D" id="3.30.565.10">
    <property type="entry name" value="Histidine kinase-like ATPase, C-terminal domain"/>
    <property type="match status" value="1"/>
</dbReference>
<dbReference type="SMART" id="SM00387">
    <property type="entry name" value="HATPase_c"/>
    <property type="match status" value="1"/>
</dbReference>
<dbReference type="SUPFAM" id="SSF55874">
    <property type="entry name" value="ATPase domain of HSP90 chaperone/DNA topoisomerase II/histidine kinase"/>
    <property type="match status" value="1"/>
</dbReference>
<feature type="compositionally biased region" description="Basic and acidic residues" evidence="5">
    <location>
        <begin position="952"/>
        <end position="965"/>
    </location>
</feature>
<dbReference type="PANTHER" id="PTHR45339">
    <property type="entry name" value="HYBRID SIGNAL TRANSDUCTION HISTIDINE KINASE J"/>
    <property type="match status" value="1"/>
</dbReference>
<dbReference type="InterPro" id="IPR013655">
    <property type="entry name" value="PAS_fold_3"/>
</dbReference>
<organism evidence="10 11">
    <name type="scientific">Hyaloscypha hepaticicola</name>
    <dbReference type="NCBI Taxonomy" id="2082293"/>
    <lineage>
        <taxon>Eukaryota</taxon>
        <taxon>Fungi</taxon>
        <taxon>Dikarya</taxon>
        <taxon>Ascomycota</taxon>
        <taxon>Pezizomycotina</taxon>
        <taxon>Leotiomycetes</taxon>
        <taxon>Helotiales</taxon>
        <taxon>Hyaloscyphaceae</taxon>
        <taxon>Hyaloscypha</taxon>
    </lineage>
</organism>
<sequence>MKDALLDNTQVPIVAMWKDESLTIPNRACRRLYPTNADLTKVKDGFDLVSQWHVWDETFTRKLDPSEYPVSVLVRTQTPFEHMKIGMYDPDTGNKIVFDCLGEALRDEHTGEFLAGIITCRDITSMTEQMNEIKEKDEQRFELICESMPQMIWTATPEGLHDWYSQRWFDYTGLTEEQSAGTGWQLPFHPDDMPATSKRWEHSLQTGDPYSTEYRCRNKNGEWRWMLGRALPLRNKQTGAIEKWFGTCTDIHENVEARFAAKRMARSFIWDLNSDGGSGDEGGKGTKGEDYIGKNIYDVFHNTDPYKEGNVPASLKPIEDILTGKILEDVQEHCIDSRWYRTRFVPVLGKKDSGGQENNAFIDGVIGVSMDVTEVKDRELELQKQEQENTRLLANEAAAKEASRLKSQFLANMSHEIRTPIAGVIGMAELLTDMDLNEEQQECAENIQRSANGLLTVINDILDFSKVESGRLDVEEVQFSLSVVVRDVSKMLGFAAERKNLIFESNIAVGLDRDLIVMGDPGRVRQIITNLLTNSIKFTSEGYVKFSVLKERETADIFEVKFVVEDTGIGIEEDVRKRLFKPFSQADSSTARRFGGTGLGLTISKNLVDLMHGKISLESNLGNGTTATFSIPFNKPQYHDGAPTIVDVGSLPDRLQSEMSVSCNSSDYEQFIGTPPAQSPVDPHRMHRKSRSISMTPPAPTELDLSPEERAKIKVLVVEDNAINQQIALKTVRKLGFEVSAVWNGKEALDYLTAADFPDPPHPKPDIILMDVQMPIIDGYRATHLIRHHAPYNISARNIPIVAMTASAIQGDREKCKKAGMDDYLSKPVKGKTLEKMLVRWAISRRTPRSPGAAYSEGSECSEPGEHSCGSAAVPIFGPERPGKIPGKQNSQRLTLSGTESEGDRAGRREEAEEKATALRDEKLVDAASYHGERLLPPEKGPGQMLTVENMGRLEREVERGEGRSPRSNASNGSNVSGSEEGKEKRPRMERRWMDSQRTITGNESTEDD</sequence>
<keyword evidence="4" id="KW-0175">Coiled coil</keyword>
<dbReference type="InterPro" id="IPR001610">
    <property type="entry name" value="PAC"/>
</dbReference>
<dbReference type="AlphaFoldDB" id="A0A2J6Q3H2"/>
<dbReference type="FunFam" id="3.30.450.20:FF:000099">
    <property type="entry name" value="Sensory box sensor histidine kinase"/>
    <property type="match status" value="1"/>
</dbReference>
<dbReference type="CDD" id="cd17546">
    <property type="entry name" value="REC_hyHK_CKI1_RcsC-like"/>
    <property type="match status" value="1"/>
</dbReference>
<dbReference type="InterPro" id="IPR000014">
    <property type="entry name" value="PAS"/>
</dbReference>
<evidence type="ECO:0000313" key="10">
    <source>
        <dbReference type="EMBL" id="PMD20820.1"/>
    </source>
</evidence>
<dbReference type="STRING" id="1745343.A0A2J6Q3H2"/>
<dbReference type="CDD" id="cd16922">
    <property type="entry name" value="HATPase_EvgS-ArcB-TorS-like"/>
    <property type="match status" value="1"/>
</dbReference>
<dbReference type="Gene3D" id="3.40.50.2300">
    <property type="match status" value="1"/>
</dbReference>
<feature type="domain" description="PAC" evidence="9">
    <location>
        <begin position="210"/>
        <end position="263"/>
    </location>
</feature>
<protein>
    <submittedName>
        <fullName evidence="10">Putative Two-component system protein A</fullName>
    </submittedName>
</protein>
<feature type="compositionally biased region" description="Polar residues" evidence="5">
    <location>
        <begin position="888"/>
        <end position="900"/>
    </location>
</feature>
<evidence type="ECO:0000259" key="7">
    <source>
        <dbReference type="PROSITE" id="PS50110"/>
    </source>
</evidence>